<dbReference type="EMBL" id="JAUZQE010000001">
    <property type="protein sequence ID" value="MDR4124460.1"/>
    <property type="molecule type" value="Genomic_DNA"/>
</dbReference>
<organism evidence="1 2">
    <name type="scientific">Yanghanlia caeni</name>
    <dbReference type="NCBI Taxonomy" id="3064283"/>
    <lineage>
        <taxon>Bacteria</taxon>
        <taxon>Pseudomonadati</taxon>
        <taxon>Pseudomonadota</taxon>
        <taxon>Betaproteobacteria</taxon>
        <taxon>Burkholderiales</taxon>
        <taxon>Alcaligenaceae</taxon>
        <taxon>Yanghanlia</taxon>
    </lineage>
</organism>
<dbReference type="InterPro" id="IPR010319">
    <property type="entry name" value="Transglutaminase-like_Cys_pept"/>
</dbReference>
<gene>
    <name evidence="1" type="ORF">Q8947_00445</name>
</gene>
<dbReference type="PANTHER" id="PTHR39327">
    <property type="match status" value="1"/>
</dbReference>
<protein>
    <submittedName>
        <fullName evidence="1">Transglutaminase-like cysteine peptidase</fullName>
    </submittedName>
</protein>
<dbReference type="PANTHER" id="PTHR39327:SF1">
    <property type="entry name" value="BLR5470 PROTEIN"/>
    <property type="match status" value="1"/>
</dbReference>
<keyword evidence="2" id="KW-1185">Reference proteome</keyword>
<accession>A0ABU1D1Z5</accession>
<dbReference type="Pfam" id="PF06035">
    <property type="entry name" value="Peptidase_C93"/>
    <property type="match status" value="1"/>
</dbReference>
<reference evidence="1 2" key="1">
    <citation type="submission" date="2023-08" db="EMBL/GenBank/DDBJ databases">
        <title>Alcaligenaceae gen. nov., a novel taxon isolated from the sludge of Yixing Pesticide Factory.</title>
        <authorList>
            <person name="Ruan L."/>
        </authorList>
    </citation>
    <scope>NUCLEOTIDE SEQUENCE [LARGE SCALE GENOMIC DNA]</scope>
    <source>
        <strain evidence="1 2">LG-2</strain>
    </source>
</reference>
<name>A0ABU1D1Z5_9BURK</name>
<sequence>MQHTRTQHGAAGAQRVERWLAMLERAASEPDVPAQLVVVNAFWNRNVREGVDAAIWKQEDYWATPLETLGRGIGDCEDFVIGKYFSLVHLGVPPDRLRLIYVRAQVGGASIAHMVLGYYTRPDAEPLILDNLRDSIQSAAQRRDLTPVFSFNADGVYVAGAARASVDRISRWQGLLLRMQQEGFQP</sequence>
<evidence type="ECO:0000313" key="1">
    <source>
        <dbReference type="EMBL" id="MDR4124460.1"/>
    </source>
</evidence>
<comment type="caution">
    <text evidence="1">The sequence shown here is derived from an EMBL/GenBank/DDBJ whole genome shotgun (WGS) entry which is preliminary data.</text>
</comment>
<proteinExistence type="predicted"/>
<dbReference type="Gene3D" id="3.10.620.30">
    <property type="match status" value="1"/>
</dbReference>
<evidence type="ECO:0000313" key="2">
    <source>
        <dbReference type="Proteomes" id="UP001232156"/>
    </source>
</evidence>
<dbReference type="Proteomes" id="UP001232156">
    <property type="component" value="Unassembled WGS sequence"/>
</dbReference>